<evidence type="ECO:0000256" key="4">
    <source>
        <dbReference type="PROSITE-ProRule" id="PRU01331"/>
    </source>
</evidence>
<reference evidence="7" key="1">
    <citation type="journal article" date="2020" name="mSystems">
        <title>Genome- and Community-Level Interaction Insights into Carbon Utilization and Element Cycling Functions of Hydrothermarchaeota in Hydrothermal Sediment.</title>
        <authorList>
            <person name="Zhou Z."/>
            <person name="Liu Y."/>
            <person name="Xu W."/>
            <person name="Pan J."/>
            <person name="Luo Z.H."/>
            <person name="Li M."/>
        </authorList>
    </citation>
    <scope>NUCLEOTIDE SEQUENCE [LARGE SCALE GENOMIC DNA]</scope>
    <source>
        <strain evidence="7">SpSt-8</strain>
    </source>
</reference>
<dbReference type="PROSITE" id="PS51987">
    <property type="entry name" value="GS_CATALYTIC"/>
    <property type="match status" value="1"/>
</dbReference>
<dbReference type="AlphaFoldDB" id="A0A7C3SKJ6"/>
<dbReference type="Gene3D" id="3.10.20.70">
    <property type="entry name" value="Glutamine synthetase, N-terminal domain"/>
    <property type="match status" value="1"/>
</dbReference>
<feature type="domain" description="GS catalytic" evidence="6">
    <location>
        <begin position="107"/>
        <end position="426"/>
    </location>
</feature>
<evidence type="ECO:0000313" key="7">
    <source>
        <dbReference type="EMBL" id="HGB24771.1"/>
    </source>
</evidence>
<protein>
    <submittedName>
        <fullName evidence="7">Glutamine synthetase</fullName>
    </submittedName>
</protein>
<dbReference type="PROSITE" id="PS00181">
    <property type="entry name" value="GLNA_ATP"/>
    <property type="match status" value="1"/>
</dbReference>
<evidence type="ECO:0000256" key="2">
    <source>
        <dbReference type="ARBA" id="ARBA00022598"/>
    </source>
</evidence>
<evidence type="ECO:0000256" key="1">
    <source>
        <dbReference type="ARBA" id="ARBA00001946"/>
    </source>
</evidence>
<evidence type="ECO:0000259" key="6">
    <source>
        <dbReference type="PROSITE" id="PS51987"/>
    </source>
</evidence>
<dbReference type="PANTHER" id="PTHR43785">
    <property type="entry name" value="GAMMA-GLUTAMYLPUTRESCINE SYNTHETASE"/>
    <property type="match status" value="1"/>
</dbReference>
<comment type="cofactor">
    <cofactor evidence="1">
        <name>Mg(2+)</name>
        <dbReference type="ChEBI" id="CHEBI:18420"/>
    </cofactor>
</comment>
<accession>A0A7C3SKJ6</accession>
<dbReference type="InterPro" id="IPR008146">
    <property type="entry name" value="Gln_synth_cat_dom"/>
</dbReference>
<dbReference type="Gene3D" id="3.30.590.10">
    <property type="entry name" value="Glutamine synthetase/guanido kinase, catalytic domain"/>
    <property type="match status" value="1"/>
</dbReference>
<proteinExistence type="inferred from homology"/>
<comment type="caution">
    <text evidence="7">The sequence shown here is derived from an EMBL/GenBank/DDBJ whole genome shotgun (WGS) entry which is preliminary data.</text>
</comment>
<gene>
    <name evidence="7" type="ORF">ENV88_01725</name>
</gene>
<name>A0A7C3SKJ6_THEPE</name>
<dbReference type="SMART" id="SM01230">
    <property type="entry name" value="Gln-synt_C"/>
    <property type="match status" value="1"/>
</dbReference>
<dbReference type="PANTHER" id="PTHR43785:SF12">
    <property type="entry name" value="TYPE-1 GLUTAMINE SYNTHETASE 2"/>
    <property type="match status" value="1"/>
</dbReference>
<organism evidence="7">
    <name type="scientific">Thermofilum pendens</name>
    <dbReference type="NCBI Taxonomy" id="2269"/>
    <lineage>
        <taxon>Archaea</taxon>
        <taxon>Thermoproteota</taxon>
        <taxon>Thermoprotei</taxon>
        <taxon>Thermofilales</taxon>
        <taxon>Thermofilaceae</taxon>
        <taxon>Thermofilum</taxon>
    </lineage>
</organism>
<evidence type="ECO:0000256" key="3">
    <source>
        <dbReference type="ARBA" id="ARBA00022842"/>
    </source>
</evidence>
<dbReference type="GO" id="GO:0004356">
    <property type="term" value="F:glutamine synthetase activity"/>
    <property type="evidence" value="ECO:0007669"/>
    <property type="project" value="InterPro"/>
</dbReference>
<dbReference type="InterPro" id="IPR036651">
    <property type="entry name" value="Gln_synt_N_sf"/>
</dbReference>
<dbReference type="EMBL" id="DTIB01000038">
    <property type="protein sequence ID" value="HGB24771.1"/>
    <property type="molecule type" value="Genomic_DNA"/>
</dbReference>
<dbReference type="InterPro" id="IPR027303">
    <property type="entry name" value="Gln_synth_gly_rich_site"/>
</dbReference>
<comment type="similarity">
    <text evidence="4 5">Belongs to the glutamine synthetase family.</text>
</comment>
<sequence>MPVLAYREGEEKAFSKLREQGVKYLEVAFQDLEGRIRTRIVKLCAATHLSNGFRADGFSIGLLPVESSDLEVLPDLSTLRLYRTRRGVFGFVIGDLLYGGRPLPTYPRHLLREIAGQAPVEVKVGVELEFYLLRDGRPADGHGYWDAGSQGLELLLDVAEAVDGSVEVHSVHHEVGPGQYELLPAPQDPVSAADTVVFLKRVVRAVASERGFTPTFMPKPFERLPGSGMHLHFSAEKGGEPLFSREGELTEEGRSFIGGLLRHARELAALTNQTVNSYKRLVPGMEAPVCISWGPGNRSALVRVPLSGSGVGKTIEFRLPDAGGNIYLAVAASLLAGLRGLQERVDPGPPLRSSAYAVQGLPRVPASLGEAVGELAKSRAARKSPLAALLEKYIEVKQREWQEYVEACGSDCTGVTEWEIARYLER</sequence>
<keyword evidence="3" id="KW-0460">Magnesium</keyword>
<dbReference type="GO" id="GO:0006542">
    <property type="term" value="P:glutamine biosynthetic process"/>
    <property type="evidence" value="ECO:0007669"/>
    <property type="project" value="InterPro"/>
</dbReference>
<dbReference type="InterPro" id="IPR014746">
    <property type="entry name" value="Gln_synth/guanido_kin_cat_dom"/>
</dbReference>
<evidence type="ECO:0000256" key="5">
    <source>
        <dbReference type="RuleBase" id="RU000384"/>
    </source>
</evidence>
<keyword evidence="2" id="KW-0436">Ligase</keyword>
<dbReference type="SUPFAM" id="SSF54368">
    <property type="entry name" value="Glutamine synthetase, N-terminal domain"/>
    <property type="match status" value="1"/>
</dbReference>
<dbReference type="SUPFAM" id="SSF55931">
    <property type="entry name" value="Glutamine synthetase/guanido kinase"/>
    <property type="match status" value="1"/>
</dbReference>
<dbReference type="Pfam" id="PF00120">
    <property type="entry name" value="Gln-synt_C"/>
    <property type="match status" value="1"/>
</dbReference>